<dbReference type="SUPFAM" id="SSF51703">
    <property type="entry name" value="Cobalamin (vitamin B12)-dependent enzymes"/>
    <property type="match status" value="1"/>
</dbReference>
<feature type="domain" description="Methylmalonyl-CoA mutase alpha/beta chain catalytic" evidence="1">
    <location>
        <begin position="189"/>
        <end position="441"/>
    </location>
</feature>
<dbReference type="PANTHER" id="PTHR48101:SF4">
    <property type="entry name" value="METHYLMALONYL-COA MUTASE, MITOCHONDRIAL"/>
    <property type="match status" value="1"/>
</dbReference>
<dbReference type="GO" id="GO:0005737">
    <property type="term" value="C:cytoplasm"/>
    <property type="evidence" value="ECO:0007669"/>
    <property type="project" value="TreeGrafter"/>
</dbReference>
<dbReference type="EMBL" id="UOEM01000090">
    <property type="protein sequence ID" value="VAW15815.1"/>
    <property type="molecule type" value="Genomic_DNA"/>
</dbReference>
<name>A0A3B0TBL4_9ZZZZ</name>
<keyword evidence="2" id="KW-0413">Isomerase</keyword>
<dbReference type="InterPro" id="IPR006099">
    <property type="entry name" value="MeMalonylCoA_mutase_a/b_cat"/>
</dbReference>
<organism evidence="2">
    <name type="scientific">hydrothermal vent metagenome</name>
    <dbReference type="NCBI Taxonomy" id="652676"/>
    <lineage>
        <taxon>unclassified sequences</taxon>
        <taxon>metagenomes</taxon>
        <taxon>ecological metagenomes</taxon>
    </lineage>
</organism>
<dbReference type="Pfam" id="PF01642">
    <property type="entry name" value="MM_CoA_mutase"/>
    <property type="match status" value="1"/>
</dbReference>
<protein>
    <submittedName>
        <fullName evidence="2">Methylmalonyl-CoA mutase small subunit, MutA</fullName>
        <ecNumber evidence="2">5.4.99.2</ecNumber>
    </submittedName>
</protein>
<dbReference type="GO" id="GO:0019678">
    <property type="term" value="P:propionate metabolic process, methylmalonyl pathway"/>
    <property type="evidence" value="ECO:0007669"/>
    <property type="project" value="TreeGrafter"/>
</dbReference>
<dbReference type="GO" id="GO:0004494">
    <property type="term" value="F:methylmalonyl-CoA mutase activity"/>
    <property type="evidence" value="ECO:0007669"/>
    <property type="project" value="UniProtKB-EC"/>
</dbReference>
<dbReference type="InterPro" id="IPR016176">
    <property type="entry name" value="Cbl-dep_enz_cat"/>
</dbReference>
<dbReference type="Gene3D" id="3.20.20.240">
    <property type="entry name" value="Methylmalonyl-CoA mutase"/>
    <property type="match status" value="1"/>
</dbReference>
<proteinExistence type="predicted"/>
<dbReference type="AlphaFoldDB" id="A0A3B0TBL4"/>
<evidence type="ECO:0000259" key="1">
    <source>
        <dbReference type="Pfam" id="PF01642"/>
    </source>
</evidence>
<reference evidence="2" key="1">
    <citation type="submission" date="2018-06" db="EMBL/GenBank/DDBJ databases">
        <authorList>
            <person name="Zhirakovskaya E."/>
        </authorList>
    </citation>
    <scope>NUCLEOTIDE SEQUENCE</scope>
</reference>
<dbReference type="PANTHER" id="PTHR48101">
    <property type="entry name" value="METHYLMALONYL-COA MUTASE, MITOCHONDRIAL-RELATED"/>
    <property type="match status" value="1"/>
</dbReference>
<evidence type="ECO:0000313" key="2">
    <source>
        <dbReference type="EMBL" id="VAW15815.1"/>
    </source>
</evidence>
<dbReference type="EC" id="5.4.99.2" evidence="2"/>
<accession>A0A3B0TBL4</accession>
<gene>
    <name evidence="2" type="ORF">MNBD_ALPHA09-2320</name>
</gene>
<dbReference type="GO" id="GO:0031419">
    <property type="term" value="F:cobalamin binding"/>
    <property type="evidence" value="ECO:0007669"/>
    <property type="project" value="InterPro"/>
</dbReference>
<sequence length="446" mass="45340">MSDRPTKAQTESSGFAAFSRADWLAQAARSLNGRPVSDLATLTADGIKIEALNAPAPKPAAIPGMRPSPPEVMPLVIETDPATANGAILAELEGGAAGVVVQMAAPGQPGLALAPDALQTALAGVQLDAARLTLAPGGGNWPQALEGFAMLTRGPGAPLCGLSLGADPIGAAMNSDHGIPPADIAILAEFAGTLAKGPEVRLFSASGVPAHEAGATEAQELAAMLASGVAYLRGLDAAGHPPRAAAKRIGLELSTDTEVFVTIAKFRAARLLWARVLELSGAEVRPRLAARSSARMMTAADAHVNMLRTSAAALAAALGGADSLTVLPFTHLLGRPDGQARRIARNTMIILTGEAYVGMVADPASGSGFAEHLTQGLAGKAWTLFGEIEAAGGAASPGGAGLLRDAVRKARHTREAQIASGARVIMGQNAYLNAKDQPPEVEPWPA</sequence>